<dbReference type="OrthoDB" id="107313at2759"/>
<reference evidence="2" key="1">
    <citation type="submission" date="2023-04" db="EMBL/GenBank/DDBJ databases">
        <title>Phytophthora lilii NBRC 32176.</title>
        <authorList>
            <person name="Ichikawa N."/>
            <person name="Sato H."/>
            <person name="Tonouchi N."/>
        </authorList>
    </citation>
    <scope>NUCLEOTIDE SEQUENCE</scope>
    <source>
        <strain evidence="2">NBRC 32176</strain>
    </source>
</reference>
<protein>
    <submittedName>
        <fullName evidence="2">Unnamed protein product</fullName>
    </submittedName>
</protein>
<dbReference type="AlphaFoldDB" id="A0A9W7D8B1"/>
<dbReference type="Proteomes" id="UP001165083">
    <property type="component" value="Unassembled WGS sequence"/>
</dbReference>
<sequence>MQHSALYPPNRQRLSDAVIGDVMQRVSASSGLSSRAQNDSASVLLSLQKSRFQLPSVHLTVTEGVGGQQRPEYCRPSAHGAESRNASGELELRRQRNRLHQARRKLKQRNKVLGLEESIQKLQAEIQELKLQREVLSAGVMTNTTVWNVAVEYVRLFRYGVRAPRTETLSSDLVARPPTQAQRSFLLATTMPAVVCETGYGADALMESWIFVSQFHPDIDVNLKCLENSAVGLIVGSTIGRLTITENTLRHAFPHLVDDSEGGERMQLAKKLLGQQLVMRGSIHFEWDSENGRIASIQHKADLMTPLLELLGSFEEVSRVFDNARVTPDSTEARSDAFSTS</sequence>
<keyword evidence="3" id="KW-1185">Reference proteome</keyword>
<comment type="caution">
    <text evidence="2">The sequence shown here is derived from an EMBL/GenBank/DDBJ whole genome shotgun (WGS) entry which is preliminary data.</text>
</comment>
<organism evidence="2 3">
    <name type="scientific">Phytophthora lilii</name>
    <dbReference type="NCBI Taxonomy" id="2077276"/>
    <lineage>
        <taxon>Eukaryota</taxon>
        <taxon>Sar</taxon>
        <taxon>Stramenopiles</taxon>
        <taxon>Oomycota</taxon>
        <taxon>Peronosporomycetes</taxon>
        <taxon>Peronosporales</taxon>
        <taxon>Peronosporaceae</taxon>
        <taxon>Phytophthora</taxon>
    </lineage>
</organism>
<accession>A0A9W7D8B1</accession>
<proteinExistence type="predicted"/>
<evidence type="ECO:0000313" key="3">
    <source>
        <dbReference type="Proteomes" id="UP001165083"/>
    </source>
</evidence>
<evidence type="ECO:0000256" key="1">
    <source>
        <dbReference type="SAM" id="MobiDB-lite"/>
    </source>
</evidence>
<name>A0A9W7D8B1_9STRA</name>
<dbReference type="EMBL" id="BSXW01012507">
    <property type="protein sequence ID" value="GMF65829.1"/>
    <property type="molecule type" value="Genomic_DNA"/>
</dbReference>
<feature type="region of interest" description="Disordered" evidence="1">
    <location>
        <begin position="67"/>
        <end position="89"/>
    </location>
</feature>
<dbReference type="CDD" id="cd14686">
    <property type="entry name" value="bZIP"/>
    <property type="match status" value="1"/>
</dbReference>
<evidence type="ECO:0000313" key="2">
    <source>
        <dbReference type="EMBL" id="GMF65829.1"/>
    </source>
</evidence>
<gene>
    <name evidence="2" type="ORF">Plil01_001842800</name>
</gene>